<proteinExistence type="inferred from homology"/>
<comment type="caution">
    <text evidence="3">The sequence shown here is derived from an EMBL/GenBank/DDBJ whole genome shotgun (WGS) entry which is preliminary data.</text>
</comment>
<dbReference type="GO" id="GO:0008643">
    <property type="term" value="P:carbohydrate transport"/>
    <property type="evidence" value="ECO:0007669"/>
    <property type="project" value="InterPro"/>
</dbReference>
<evidence type="ECO:0000313" key="4">
    <source>
        <dbReference type="Proteomes" id="UP000641646"/>
    </source>
</evidence>
<dbReference type="GO" id="GO:0015288">
    <property type="term" value="F:porin activity"/>
    <property type="evidence" value="ECO:0007669"/>
    <property type="project" value="InterPro"/>
</dbReference>
<dbReference type="InterPro" id="IPR038673">
    <property type="entry name" value="OprB_sf"/>
</dbReference>
<accession>A0A926VIF9</accession>
<dbReference type="EMBL" id="JACJPW010000081">
    <property type="protein sequence ID" value="MBD2184393.1"/>
    <property type="molecule type" value="Genomic_DNA"/>
</dbReference>
<sequence length="121" mass="13376">MGLVTPTTRSCFSIHDRSSGIPANNLETQYCSVKDFSLFLADLGKAGSQLSFVFGMPPKVIDNDIYAREDPDTSLHLELSYSYPISNKIFLISGFLVITNPEHNSDNSPVWVGSLRTSLIF</sequence>
<protein>
    <submittedName>
        <fullName evidence="3">Carbohydrate porin</fullName>
    </submittedName>
</protein>
<name>A0A926VIF9_9CYAN</name>
<reference evidence="3" key="2">
    <citation type="submission" date="2020-08" db="EMBL/GenBank/DDBJ databases">
        <authorList>
            <person name="Chen M."/>
            <person name="Teng W."/>
            <person name="Zhao L."/>
            <person name="Hu C."/>
            <person name="Zhou Y."/>
            <person name="Han B."/>
            <person name="Song L."/>
            <person name="Shu W."/>
        </authorList>
    </citation>
    <scope>NUCLEOTIDE SEQUENCE</scope>
    <source>
        <strain evidence="3">FACHB-1375</strain>
    </source>
</reference>
<dbReference type="AlphaFoldDB" id="A0A926VIF9"/>
<keyword evidence="4" id="KW-1185">Reference proteome</keyword>
<evidence type="ECO:0000313" key="3">
    <source>
        <dbReference type="EMBL" id="MBD2184393.1"/>
    </source>
</evidence>
<dbReference type="InterPro" id="IPR007049">
    <property type="entry name" value="Carb-sel_porin_OprB"/>
</dbReference>
<dbReference type="RefSeq" id="WP_190470679.1">
    <property type="nucleotide sequence ID" value="NZ_JACJPW010000081.1"/>
</dbReference>
<dbReference type="Pfam" id="PF04966">
    <property type="entry name" value="OprB"/>
    <property type="match status" value="1"/>
</dbReference>
<gene>
    <name evidence="3" type="ORF">H6G03_25550</name>
</gene>
<comment type="similarity">
    <text evidence="1 2">Belongs to the OprB family.</text>
</comment>
<dbReference type="GO" id="GO:0016020">
    <property type="term" value="C:membrane"/>
    <property type="evidence" value="ECO:0007669"/>
    <property type="project" value="InterPro"/>
</dbReference>
<dbReference type="Proteomes" id="UP000641646">
    <property type="component" value="Unassembled WGS sequence"/>
</dbReference>
<evidence type="ECO:0000256" key="2">
    <source>
        <dbReference type="RuleBase" id="RU363072"/>
    </source>
</evidence>
<evidence type="ECO:0000256" key="1">
    <source>
        <dbReference type="ARBA" id="ARBA00008769"/>
    </source>
</evidence>
<dbReference type="Gene3D" id="2.40.160.180">
    <property type="entry name" value="Carbohydrate-selective porin OprB"/>
    <property type="match status" value="1"/>
</dbReference>
<reference evidence="3" key="1">
    <citation type="journal article" date="2015" name="ISME J.">
        <title>Draft Genome Sequence of Streptomyces incarnatus NRRL8089, which Produces the Nucleoside Antibiotic Sinefungin.</title>
        <authorList>
            <person name="Oshima K."/>
            <person name="Hattori M."/>
            <person name="Shimizu H."/>
            <person name="Fukuda K."/>
            <person name="Nemoto M."/>
            <person name="Inagaki K."/>
            <person name="Tamura T."/>
        </authorList>
    </citation>
    <scope>NUCLEOTIDE SEQUENCE</scope>
    <source>
        <strain evidence="3">FACHB-1375</strain>
    </source>
</reference>
<organism evidence="3 4">
    <name type="scientific">Aerosakkonema funiforme FACHB-1375</name>
    <dbReference type="NCBI Taxonomy" id="2949571"/>
    <lineage>
        <taxon>Bacteria</taxon>
        <taxon>Bacillati</taxon>
        <taxon>Cyanobacteriota</taxon>
        <taxon>Cyanophyceae</taxon>
        <taxon>Oscillatoriophycideae</taxon>
        <taxon>Aerosakkonematales</taxon>
        <taxon>Aerosakkonemataceae</taxon>
        <taxon>Aerosakkonema</taxon>
    </lineage>
</organism>